<gene>
    <name evidence="2" type="ORF">FWILDA_LOCUS8933</name>
</gene>
<accession>A0A9W4SRP2</accession>
<keyword evidence="1" id="KW-0812">Transmembrane</keyword>
<keyword evidence="1" id="KW-0472">Membrane</keyword>
<dbReference type="EMBL" id="CAMKVN010001997">
    <property type="protein sequence ID" value="CAI2179128.1"/>
    <property type="molecule type" value="Genomic_DNA"/>
</dbReference>
<proteinExistence type="predicted"/>
<organism evidence="2 3">
    <name type="scientific">Funneliformis geosporum</name>
    <dbReference type="NCBI Taxonomy" id="1117311"/>
    <lineage>
        <taxon>Eukaryota</taxon>
        <taxon>Fungi</taxon>
        <taxon>Fungi incertae sedis</taxon>
        <taxon>Mucoromycota</taxon>
        <taxon>Glomeromycotina</taxon>
        <taxon>Glomeromycetes</taxon>
        <taxon>Glomerales</taxon>
        <taxon>Glomeraceae</taxon>
        <taxon>Funneliformis</taxon>
    </lineage>
</organism>
<sequence length="158" mass="18725">MPDNSLDILSNTQDVLIQEESDNLQLALSDIITKQQEIQQYMKQMKRINKISEDTNINPISQKYVRYTRYANRNIELSAEGSDYENLEINEMDESEPSLSDNKLNNNHIAEIFEDYSYPSFTSFQESNNTQLKNNDRFLWILIWIMNFCIMFNLSEWS</sequence>
<evidence type="ECO:0000313" key="2">
    <source>
        <dbReference type="EMBL" id="CAI2179128.1"/>
    </source>
</evidence>
<reference evidence="2" key="1">
    <citation type="submission" date="2022-08" db="EMBL/GenBank/DDBJ databases">
        <authorList>
            <person name="Kallberg Y."/>
            <person name="Tangrot J."/>
            <person name="Rosling A."/>
        </authorList>
    </citation>
    <scope>NUCLEOTIDE SEQUENCE</scope>
    <source>
        <strain evidence="2">Wild A</strain>
    </source>
</reference>
<feature type="transmembrane region" description="Helical" evidence="1">
    <location>
        <begin position="138"/>
        <end position="155"/>
    </location>
</feature>
<keyword evidence="1" id="KW-1133">Transmembrane helix</keyword>
<comment type="caution">
    <text evidence="2">The sequence shown here is derived from an EMBL/GenBank/DDBJ whole genome shotgun (WGS) entry which is preliminary data.</text>
</comment>
<dbReference type="OrthoDB" id="2379551at2759"/>
<dbReference type="AlphaFoldDB" id="A0A9W4SRP2"/>
<evidence type="ECO:0000313" key="3">
    <source>
        <dbReference type="Proteomes" id="UP001153678"/>
    </source>
</evidence>
<protein>
    <submittedName>
        <fullName evidence="2">2690_t:CDS:1</fullName>
    </submittedName>
</protein>
<keyword evidence="3" id="KW-1185">Reference proteome</keyword>
<name>A0A9W4SRP2_9GLOM</name>
<evidence type="ECO:0000256" key="1">
    <source>
        <dbReference type="SAM" id="Phobius"/>
    </source>
</evidence>
<dbReference type="Proteomes" id="UP001153678">
    <property type="component" value="Unassembled WGS sequence"/>
</dbReference>